<name>A0A0A9BVX9_ARUDO</name>
<keyword evidence="1" id="KW-0812">Transmembrane</keyword>
<reference evidence="2" key="1">
    <citation type="submission" date="2014-09" db="EMBL/GenBank/DDBJ databases">
        <authorList>
            <person name="Magalhaes I.L.F."/>
            <person name="Oliveira U."/>
            <person name="Santos F.R."/>
            <person name="Vidigal T.H.D.A."/>
            <person name="Brescovit A.D."/>
            <person name="Santos A.J."/>
        </authorList>
    </citation>
    <scope>NUCLEOTIDE SEQUENCE</scope>
    <source>
        <tissue evidence="2">Shoot tissue taken approximately 20 cm above the soil surface</tissue>
    </source>
</reference>
<keyword evidence="1" id="KW-1133">Transmembrane helix</keyword>
<proteinExistence type="predicted"/>
<keyword evidence="1" id="KW-0472">Membrane</keyword>
<dbReference type="EMBL" id="GBRH01232565">
    <property type="protein sequence ID" value="JAD65330.1"/>
    <property type="molecule type" value="Transcribed_RNA"/>
</dbReference>
<evidence type="ECO:0000256" key="1">
    <source>
        <dbReference type="SAM" id="Phobius"/>
    </source>
</evidence>
<feature type="transmembrane region" description="Helical" evidence="1">
    <location>
        <begin position="35"/>
        <end position="65"/>
    </location>
</feature>
<dbReference type="AlphaFoldDB" id="A0A0A9BVX9"/>
<accession>A0A0A9BVX9</accession>
<organism evidence="2">
    <name type="scientific">Arundo donax</name>
    <name type="common">Giant reed</name>
    <name type="synonym">Donax arundinaceus</name>
    <dbReference type="NCBI Taxonomy" id="35708"/>
    <lineage>
        <taxon>Eukaryota</taxon>
        <taxon>Viridiplantae</taxon>
        <taxon>Streptophyta</taxon>
        <taxon>Embryophyta</taxon>
        <taxon>Tracheophyta</taxon>
        <taxon>Spermatophyta</taxon>
        <taxon>Magnoliopsida</taxon>
        <taxon>Liliopsida</taxon>
        <taxon>Poales</taxon>
        <taxon>Poaceae</taxon>
        <taxon>PACMAD clade</taxon>
        <taxon>Arundinoideae</taxon>
        <taxon>Arundineae</taxon>
        <taxon>Arundo</taxon>
    </lineage>
</organism>
<evidence type="ECO:0000313" key="2">
    <source>
        <dbReference type="EMBL" id="JAD65330.1"/>
    </source>
</evidence>
<reference evidence="2" key="2">
    <citation type="journal article" date="2015" name="Data Brief">
        <title>Shoot transcriptome of the giant reed, Arundo donax.</title>
        <authorList>
            <person name="Barrero R.A."/>
            <person name="Guerrero F.D."/>
            <person name="Moolhuijzen P."/>
            <person name="Goolsby J.A."/>
            <person name="Tidwell J."/>
            <person name="Bellgard S.E."/>
            <person name="Bellgard M.I."/>
        </authorList>
    </citation>
    <scope>NUCLEOTIDE SEQUENCE</scope>
    <source>
        <tissue evidence="2">Shoot tissue taken approximately 20 cm above the soil surface</tissue>
    </source>
</reference>
<sequence length="75" mass="8274">MYLHLVSISMFSYIFISSVNLLMASNNDTFSLANFAIFTASVTFAATSVFATFVACVFVIVAATFSLQLQLLHHR</sequence>
<feature type="transmembrane region" description="Helical" evidence="1">
    <location>
        <begin position="6"/>
        <end position="23"/>
    </location>
</feature>
<protein>
    <submittedName>
        <fullName evidence="2">Uncharacterized protein</fullName>
    </submittedName>
</protein>